<evidence type="ECO:0000259" key="5">
    <source>
        <dbReference type="PROSITE" id="PS50075"/>
    </source>
</evidence>
<dbReference type="Pfam" id="PF00501">
    <property type="entry name" value="AMP-binding"/>
    <property type="match status" value="2"/>
</dbReference>
<dbReference type="InterPro" id="IPR001242">
    <property type="entry name" value="Condensation_dom"/>
</dbReference>
<keyword evidence="2" id="KW-0596">Phosphopantetheine</keyword>
<name>A0A937K2U9_9BACT</name>
<dbReference type="Gene3D" id="3.30.300.30">
    <property type="match status" value="3"/>
</dbReference>
<keyword evidence="7" id="KW-1185">Reference proteome</keyword>
<reference evidence="6" key="1">
    <citation type="submission" date="2021-01" db="EMBL/GenBank/DDBJ databases">
        <title>Fulvivirga kasyanovii gen. nov., sp nov., a novel member of the phylum Bacteroidetes isolated from seawater in a mussel farm.</title>
        <authorList>
            <person name="Zhao L.-H."/>
            <person name="Wang Z.-J."/>
        </authorList>
    </citation>
    <scope>NUCLEOTIDE SEQUENCE</scope>
    <source>
        <strain evidence="6">2943</strain>
    </source>
</reference>
<dbReference type="Proteomes" id="UP000659388">
    <property type="component" value="Unassembled WGS sequence"/>
</dbReference>
<keyword evidence="3" id="KW-0597">Phosphoprotein</keyword>
<dbReference type="PANTHER" id="PTHR45527">
    <property type="entry name" value="NONRIBOSOMAL PEPTIDE SYNTHETASE"/>
    <property type="match status" value="1"/>
</dbReference>
<evidence type="ECO:0000313" key="6">
    <source>
        <dbReference type="EMBL" id="MBL3658750.1"/>
    </source>
</evidence>
<proteinExistence type="predicted"/>
<dbReference type="SUPFAM" id="SSF52777">
    <property type="entry name" value="CoA-dependent acyltransferases"/>
    <property type="match status" value="3"/>
</dbReference>
<dbReference type="Pfam" id="PF00668">
    <property type="entry name" value="Condensation"/>
    <property type="match status" value="1"/>
</dbReference>
<dbReference type="Gene3D" id="3.40.50.980">
    <property type="match status" value="2"/>
</dbReference>
<evidence type="ECO:0000313" key="7">
    <source>
        <dbReference type="Proteomes" id="UP000659388"/>
    </source>
</evidence>
<accession>A0A937K2U9</accession>
<dbReference type="Gene3D" id="3.30.559.30">
    <property type="entry name" value="Nonribosomal peptide synthetase, condensation domain"/>
    <property type="match status" value="2"/>
</dbReference>
<dbReference type="InterPro" id="IPR006162">
    <property type="entry name" value="Ppantetheine_attach_site"/>
</dbReference>
<feature type="domain" description="Carrier" evidence="5">
    <location>
        <begin position="748"/>
        <end position="825"/>
    </location>
</feature>
<dbReference type="NCBIfam" id="NF003417">
    <property type="entry name" value="PRK04813.1"/>
    <property type="match status" value="3"/>
</dbReference>
<dbReference type="InterPro" id="IPR045851">
    <property type="entry name" value="AMP-bd_C_sf"/>
</dbReference>
<comment type="cofactor">
    <cofactor evidence="1">
        <name>pantetheine 4'-phosphate</name>
        <dbReference type="ChEBI" id="CHEBI:47942"/>
    </cofactor>
</comment>
<dbReference type="Pfam" id="PF00550">
    <property type="entry name" value="PP-binding"/>
    <property type="match status" value="2"/>
</dbReference>
<comment type="caution">
    <text evidence="6">The sequence shown here is derived from an EMBL/GenBank/DDBJ whole genome shotgun (WGS) entry which is preliminary data.</text>
</comment>
<dbReference type="InterPro" id="IPR000415">
    <property type="entry name" value="Nitroreductase-like"/>
</dbReference>
<dbReference type="GO" id="GO:0043041">
    <property type="term" value="P:amino acid activation for nonribosomal peptide biosynthetic process"/>
    <property type="evidence" value="ECO:0007669"/>
    <property type="project" value="TreeGrafter"/>
</dbReference>
<dbReference type="InterPro" id="IPR010071">
    <property type="entry name" value="AA_adenyl_dom"/>
</dbReference>
<dbReference type="CDD" id="cd19535">
    <property type="entry name" value="Cyc_NRPS"/>
    <property type="match status" value="1"/>
</dbReference>
<sequence>MNTSTANVNMKYWQEKRNLDIITSPILYDGGDHGTDGIIEGVFTVKDDLASDVLKASNENEKALYVILLSSLFVVAKKYNQKGSAFSIGLPVDQNEGAKDNIWLPLITSVEENTQFRELLNQVKKEWINALTHQNVPVGNDPNESLFDWALGMNNLHRSQKALPVKTSLYFNVDAFDNKIKINWIADSSRLSTGLVGQVLNHWQHLLAQVVKDFNQEISSLSVISAKEENLVLKEFNGTHIDNGNHTLKSLFDEVVDQYPNNQAVIFGDKSMTYAELNQKANDIVAHLADKMDGQKQAVALYCRPSFEMISAMLGCIKAGVPYLPLSPQDPISRVNFICADAGVNLILTHSELKDQLTEQVNNDQMLIEVDNIQQHAELTPLTVDSNDTVYYIYTSGTTGTPKGVNVLHKGVVNYTTWRINNYKLTPNDVTLQVFPYNFDGFGCNLYSTLLSGATLLLMPDVKEVGAAEIVRSLIKHQVTNGCVTSGVYDLILSELDENVILDALRFVALAGDKPSKPLIERSHQLLPSVQLTNEYGLTETSIGGTCNNHLQQNNPGVIGKPNANTQIRILNDQGQLLPIGAIGELCFSGDSVAKGYINREELTSEKFVDDPFNEGQAMYKTGDMARWLPTGDLEFIGRQDDQVKVRGYRVELDEIAHYIKEASGVSDAIVVLETKDQDKEGYLVGYYVSEEDDDQKLVEHLKSALPEYMVPAYLMKISAIPLTSTGKVNKKELPKPEIQVTESEDNQPMSVVEMELAEMWAAVIDVEVADINRISDFFKLGGHSIKVLKLISQFQKKFGVTIELQEFFENPTIAALSAKVDKQEVKDDVLELVVDKENRYEPFPLTDVQYAYWIGRKDSFNFGQVGAHGYFETFVPELDITHFQQVLRQLIDNHDVLRMVVSGNGEQRILENVPPYEVRVLDLRKYDNKEGEERFFQWREEMAHHVFSGEEWPLFDVRVTIFEDETYKIHYGTDGLVMDAESLTKFVSEYEFLYANPEAKPDGVNISFRDYMISEGNFRNGPLYLKSKEYWRERIANLPMAPELPVKSMSSLPQKPKFARRAGHLDKVAWDFLQNKANAIGVTPTVFLIGCFSKVLDYWSKSSHFILNLTLYNRILFHEDVDKLLGDFTSLTLLEIDYRGNSTFSDKLKKLQKRMWSDLEHKYYGGIEVLREMSQYHGNSVMMPVVLTSTLGIQRDEIDEEEAMTDVVSDPMKENYAISQTPQVWIDFQIGENSKGLWYNWDCVEEVFPQGMLQDMFEAFGNLLNKIVNSEAYWESVSLIDLPQKQLERKEAVNNTWGERPEGLLHDGYKIKVKENPEAEAIISDEITLSYAQVDHLTNRIAHQLVSMKAKPNQLVAIVMHKGWEQVVATLGILSAGAAYLPIDASLPKERIKLLLKQGEVSIIITTDTVAQDIDFGGDYKVLEVNKELLEEAYQEAPKISIRQEDLAYVIFTSGSTGLPKGVVIDHRGATNTVLDMNERFGITEHDRVLAISSLSFDLSVYDIFGVLGAGGALVMPKPDELKDPEAWYKYVHQYGVTLWNTVPTLMQMLVDYAERRDDGIPSIRNVWMSGDWIPVNLPDRIKNLSPGVRVTSLGGATEASIWSIYYPIEDVSQSWKSIPYGKPLKNQQFYVLNEALAVCPDLVPGDLYIGGIGLAKGYWKDEEKTSSSFITHPELREKLYKTGDLGRYLPDGNIEFLGREDNQVKIQGYRIELGEIEAAISDHPQVSECLTIARGEAGKARELVAYIVGEEQKNQQIDHVSIVSDDSVAIKDEKDRSVFKLEKHNISSVDTKVTYTLPYQNELKLYQKKADAVENNGNKVAITRENLGQLLSAVRGQAYEEMALPKYFYPSAGSLYPVQTWIEVAEGAVVDIEQGSYYLHPENFELQQVSNTTNLDGGVNVHLIADLDAIEPMYGSMAKDFVNIEAGYMTNLLMNSTSSIDLQTIDPAAAAELKSLLNLKESHSPALSLHLSAIEQNADDYITLKYNERKSYRDFEGGELDAIDIEVLSDSLIQARLPLSEGEYNPEVFMVVKPKAVLEMQAGVYKLNFTSATWERLGNVDSHQLFAGNEALHNSASLSIHFATTQQVEKRDIHAGFMSQSIMNRAIKQNVGWCAIGVINESVAREAFGLTQEQKVTHSLIGGKVSPKQIDEVQSSEKGLGESSEEQMRNYLQSRLPKYMIPSYFVVLDKLPLTSNGKIDRKSLPNPSTKIDHEFRAPETETEKALVGIWSELLDMDASQISTNKSFFELGGHSLKASLMMNKIFKVLSVEVPLREIFKEDTILSIADYIENELWLKNKDSQEVIEGDEFILD</sequence>
<dbReference type="PROSITE" id="PS00455">
    <property type="entry name" value="AMP_BINDING"/>
    <property type="match status" value="2"/>
</dbReference>
<dbReference type="FunFam" id="3.30.559.10:FF:000023">
    <property type="entry name" value="Non-ribosomal peptide synthetase"/>
    <property type="match status" value="1"/>
</dbReference>
<dbReference type="SUPFAM" id="SSF47336">
    <property type="entry name" value="ACP-like"/>
    <property type="match status" value="2"/>
</dbReference>
<dbReference type="InterPro" id="IPR023213">
    <property type="entry name" value="CAT-like_dom_sf"/>
</dbReference>
<dbReference type="Gene3D" id="3.30.559.10">
    <property type="entry name" value="Chloramphenicol acetyltransferase-like domain"/>
    <property type="match status" value="1"/>
</dbReference>
<dbReference type="PANTHER" id="PTHR45527:SF10">
    <property type="entry name" value="PYOCHELIN SYNTHASE PCHF"/>
    <property type="match status" value="1"/>
</dbReference>
<dbReference type="GO" id="GO:0016874">
    <property type="term" value="F:ligase activity"/>
    <property type="evidence" value="ECO:0007669"/>
    <property type="project" value="UniProtKB-KW"/>
</dbReference>
<dbReference type="FunFam" id="3.40.50.980:FF:000001">
    <property type="entry name" value="Non-ribosomal peptide synthetase"/>
    <property type="match status" value="1"/>
</dbReference>
<evidence type="ECO:0000256" key="4">
    <source>
        <dbReference type="ARBA" id="ARBA00022598"/>
    </source>
</evidence>
<dbReference type="GO" id="GO:0005737">
    <property type="term" value="C:cytoplasm"/>
    <property type="evidence" value="ECO:0007669"/>
    <property type="project" value="TreeGrafter"/>
</dbReference>
<dbReference type="NCBIfam" id="TIGR01733">
    <property type="entry name" value="AA-adenyl-dom"/>
    <property type="match status" value="2"/>
</dbReference>
<organism evidence="6 7">
    <name type="scientific">Fulvivirga sediminis</name>
    <dbReference type="NCBI Taxonomy" id="2803949"/>
    <lineage>
        <taxon>Bacteria</taxon>
        <taxon>Pseudomonadati</taxon>
        <taxon>Bacteroidota</taxon>
        <taxon>Cytophagia</taxon>
        <taxon>Cytophagales</taxon>
        <taxon>Fulvivirgaceae</taxon>
        <taxon>Fulvivirga</taxon>
    </lineage>
</organism>
<evidence type="ECO:0000256" key="3">
    <source>
        <dbReference type="ARBA" id="ARBA00022553"/>
    </source>
</evidence>
<evidence type="ECO:0000256" key="1">
    <source>
        <dbReference type="ARBA" id="ARBA00001957"/>
    </source>
</evidence>
<dbReference type="Gene3D" id="2.30.38.10">
    <property type="entry name" value="Luciferase, Domain 3"/>
    <property type="match status" value="1"/>
</dbReference>
<dbReference type="InterPro" id="IPR020806">
    <property type="entry name" value="PKS_PP-bd"/>
</dbReference>
<keyword evidence="4" id="KW-0436">Ligase</keyword>
<dbReference type="GO" id="GO:0031177">
    <property type="term" value="F:phosphopantetheine binding"/>
    <property type="evidence" value="ECO:0007669"/>
    <property type="project" value="InterPro"/>
</dbReference>
<dbReference type="InterPro" id="IPR009081">
    <property type="entry name" value="PP-bd_ACP"/>
</dbReference>
<protein>
    <submittedName>
        <fullName evidence="6">Amino acid adenylation domain-containing protein</fullName>
    </submittedName>
</protein>
<gene>
    <name evidence="6" type="ORF">JL102_21545</name>
</gene>
<dbReference type="InterPro" id="IPR000873">
    <property type="entry name" value="AMP-dep_synth/lig_dom"/>
</dbReference>
<dbReference type="RefSeq" id="WP_202246546.1">
    <property type="nucleotide sequence ID" value="NZ_JAESIY010000016.1"/>
</dbReference>
<dbReference type="CDD" id="cd05930">
    <property type="entry name" value="A_NRPS"/>
    <property type="match status" value="1"/>
</dbReference>
<dbReference type="PROSITE" id="PS00012">
    <property type="entry name" value="PHOSPHOPANTETHEINE"/>
    <property type="match status" value="1"/>
</dbReference>
<dbReference type="EMBL" id="JAESIY010000016">
    <property type="protein sequence ID" value="MBL3658750.1"/>
    <property type="molecule type" value="Genomic_DNA"/>
</dbReference>
<dbReference type="GO" id="GO:0016491">
    <property type="term" value="F:oxidoreductase activity"/>
    <property type="evidence" value="ECO:0007669"/>
    <property type="project" value="InterPro"/>
</dbReference>
<dbReference type="Gene3D" id="3.40.50.12780">
    <property type="entry name" value="N-terminal domain of ligase-like"/>
    <property type="match status" value="1"/>
</dbReference>
<dbReference type="InterPro" id="IPR020845">
    <property type="entry name" value="AMP-binding_CS"/>
</dbReference>
<dbReference type="Gene3D" id="1.10.1200.10">
    <property type="entry name" value="ACP-like"/>
    <property type="match status" value="2"/>
</dbReference>
<dbReference type="Gene3D" id="3.40.109.10">
    <property type="entry name" value="NADH Oxidase"/>
    <property type="match status" value="2"/>
</dbReference>
<dbReference type="SUPFAM" id="SSF56801">
    <property type="entry name" value="Acetyl-CoA synthetase-like"/>
    <property type="match status" value="2"/>
</dbReference>
<dbReference type="FunFam" id="3.30.559.30:FF:000006">
    <property type="entry name" value="Yersiniabactin polyketide/non-ribosomal peptide synthetase"/>
    <property type="match status" value="1"/>
</dbReference>
<evidence type="ECO:0000256" key="2">
    <source>
        <dbReference type="ARBA" id="ARBA00022450"/>
    </source>
</evidence>
<dbReference type="FunFam" id="3.40.50.12780:FF:000012">
    <property type="entry name" value="Non-ribosomal peptide synthetase"/>
    <property type="match status" value="1"/>
</dbReference>
<dbReference type="SMART" id="SM00823">
    <property type="entry name" value="PKS_PP"/>
    <property type="match status" value="2"/>
</dbReference>
<dbReference type="InterPro" id="IPR057737">
    <property type="entry name" value="Condensation_MtbB-like"/>
</dbReference>
<dbReference type="GO" id="GO:0044550">
    <property type="term" value="P:secondary metabolite biosynthetic process"/>
    <property type="evidence" value="ECO:0007669"/>
    <property type="project" value="TreeGrafter"/>
</dbReference>
<dbReference type="InterPro" id="IPR036736">
    <property type="entry name" value="ACP-like_sf"/>
</dbReference>
<dbReference type="CDD" id="cd12114">
    <property type="entry name" value="A_NRPS_TlmIV_like"/>
    <property type="match status" value="1"/>
</dbReference>
<feature type="domain" description="Carrier" evidence="5">
    <location>
        <begin position="2219"/>
        <end position="2296"/>
    </location>
</feature>
<dbReference type="InterPro" id="IPR042099">
    <property type="entry name" value="ANL_N_sf"/>
</dbReference>
<dbReference type="PROSITE" id="PS50075">
    <property type="entry name" value="CARRIER"/>
    <property type="match status" value="2"/>
</dbReference>